<keyword evidence="3" id="KW-1003">Cell membrane</keyword>
<evidence type="ECO:0000256" key="5">
    <source>
        <dbReference type="ARBA" id="ARBA00022692"/>
    </source>
</evidence>
<organism evidence="10 11">
    <name type="scientific">Oceanicoccus sagamiensis</name>
    <dbReference type="NCBI Taxonomy" id="716816"/>
    <lineage>
        <taxon>Bacteria</taxon>
        <taxon>Pseudomonadati</taxon>
        <taxon>Pseudomonadota</taxon>
        <taxon>Gammaproteobacteria</taxon>
        <taxon>Cellvibrionales</taxon>
        <taxon>Spongiibacteraceae</taxon>
        <taxon>Oceanicoccus</taxon>
    </lineage>
</organism>
<dbReference type="Pfam" id="PF00482">
    <property type="entry name" value="T2SSF"/>
    <property type="match status" value="2"/>
</dbReference>
<evidence type="ECO:0000313" key="11">
    <source>
        <dbReference type="Proteomes" id="UP000193450"/>
    </source>
</evidence>
<keyword evidence="5 8" id="KW-0812">Transmembrane</keyword>
<evidence type="ECO:0000256" key="3">
    <source>
        <dbReference type="ARBA" id="ARBA00022475"/>
    </source>
</evidence>
<evidence type="ECO:0000259" key="9">
    <source>
        <dbReference type="Pfam" id="PF00482"/>
    </source>
</evidence>
<keyword evidence="11" id="KW-1185">Reference proteome</keyword>
<dbReference type="STRING" id="716816.BST96_05325"/>
<dbReference type="InterPro" id="IPR018076">
    <property type="entry name" value="T2SS_GspF_dom"/>
</dbReference>
<feature type="transmembrane region" description="Helical" evidence="8">
    <location>
        <begin position="375"/>
        <end position="396"/>
    </location>
</feature>
<feature type="domain" description="Type II secretion system protein GspF" evidence="9">
    <location>
        <begin position="272"/>
        <end position="394"/>
    </location>
</feature>
<protein>
    <submittedName>
        <fullName evidence="10">MSHA biogenesis protein MshG</fullName>
    </submittedName>
</protein>
<evidence type="ECO:0000256" key="4">
    <source>
        <dbReference type="ARBA" id="ARBA00022519"/>
    </source>
</evidence>
<dbReference type="PRINTS" id="PR00812">
    <property type="entry name" value="BCTERIALGSPF"/>
</dbReference>
<sequence length="404" mass="44728">MAKFSYRGRDDKGELVSGVIDAGSADSVASQLAGNGVTPIAINENIVAKAIEMPDIFQQKVTLEELSMFCRQMYSLTRSGVVLNRAIRGLAESLRNERLTTVLLDVETSLNSGVNLSSALGKHPDIFDSLFVNIINVGESSGRLEVAFQQLSNYMELEKDTRRRISSAVRYPIFVLTAISIAIVVLNIFVIPVFADLFSKFGADLPWATRILIGTSNFFVEEWPLIIVFSLGSVIGIRYYINTEAGRFKLDRVKLRIPLIGSILERATLARFSRSFALMLNSGVPLIQALELSSQAVGNSYMAKNIRGMREGIQRGESLLRSALHSGMFTPLVLQMIQVGEETGQVDEMLNEVAEFYEQEVDYDLKNLSSYIEPILIACIAGLVMILALGIFLPMWDMMNVMQG</sequence>
<dbReference type="FunFam" id="1.20.81.30:FF:000001">
    <property type="entry name" value="Type II secretion system protein F"/>
    <property type="match status" value="2"/>
</dbReference>
<dbReference type="Gene3D" id="1.20.81.30">
    <property type="entry name" value="Type II secretion system (T2SS), domain F"/>
    <property type="match status" value="2"/>
</dbReference>
<dbReference type="Proteomes" id="UP000193450">
    <property type="component" value="Chromosome"/>
</dbReference>
<keyword evidence="7 8" id="KW-0472">Membrane</keyword>
<dbReference type="GO" id="GO:0005886">
    <property type="term" value="C:plasma membrane"/>
    <property type="evidence" value="ECO:0007669"/>
    <property type="project" value="UniProtKB-SubCell"/>
</dbReference>
<name>A0A1X9N8T6_9GAMM</name>
<dbReference type="PANTHER" id="PTHR30012:SF4">
    <property type="entry name" value="MSHA BIOGENESIS PROTEIN MSHG"/>
    <property type="match status" value="1"/>
</dbReference>
<evidence type="ECO:0000313" key="10">
    <source>
        <dbReference type="EMBL" id="ARN73591.1"/>
    </source>
</evidence>
<reference evidence="10 11" key="1">
    <citation type="submission" date="2016-11" db="EMBL/GenBank/DDBJ databases">
        <title>Trade-off between light-utilization and light-protection in marine flavobacteria.</title>
        <authorList>
            <person name="Kumagai Y."/>
        </authorList>
    </citation>
    <scope>NUCLEOTIDE SEQUENCE [LARGE SCALE GENOMIC DNA]</scope>
    <source>
        <strain evidence="10 11">NBRC 107125</strain>
    </source>
</reference>
<dbReference type="PANTHER" id="PTHR30012">
    <property type="entry name" value="GENERAL SECRETION PATHWAY PROTEIN"/>
    <property type="match status" value="1"/>
</dbReference>
<dbReference type="GO" id="GO:0015628">
    <property type="term" value="P:protein secretion by the type II secretion system"/>
    <property type="evidence" value="ECO:0007669"/>
    <property type="project" value="TreeGrafter"/>
</dbReference>
<feature type="transmembrane region" description="Helical" evidence="8">
    <location>
        <begin position="223"/>
        <end position="241"/>
    </location>
</feature>
<dbReference type="OrthoDB" id="9805682at2"/>
<evidence type="ECO:0000256" key="6">
    <source>
        <dbReference type="ARBA" id="ARBA00022989"/>
    </source>
</evidence>
<comment type="similarity">
    <text evidence="2">Belongs to the GSP F family.</text>
</comment>
<keyword evidence="6 8" id="KW-1133">Transmembrane helix</keyword>
<accession>A0A1X9N8T6</accession>
<dbReference type="KEGG" id="osg:BST96_05325"/>
<gene>
    <name evidence="10" type="ORF">BST96_05325</name>
</gene>
<evidence type="ECO:0000256" key="7">
    <source>
        <dbReference type="ARBA" id="ARBA00023136"/>
    </source>
</evidence>
<keyword evidence="4" id="KW-0997">Cell inner membrane</keyword>
<dbReference type="RefSeq" id="WP_085757705.1">
    <property type="nucleotide sequence ID" value="NZ_CP019343.1"/>
</dbReference>
<dbReference type="InterPro" id="IPR003004">
    <property type="entry name" value="GspF/PilC"/>
</dbReference>
<comment type="subcellular location">
    <subcellularLocation>
        <location evidence="1">Cell inner membrane</location>
        <topology evidence="1">Multi-pass membrane protein</topology>
    </subcellularLocation>
</comment>
<proteinExistence type="inferred from homology"/>
<evidence type="ECO:0000256" key="1">
    <source>
        <dbReference type="ARBA" id="ARBA00004429"/>
    </source>
</evidence>
<dbReference type="InterPro" id="IPR042094">
    <property type="entry name" value="T2SS_GspF_sf"/>
</dbReference>
<dbReference type="EMBL" id="CP019343">
    <property type="protein sequence ID" value="ARN73591.1"/>
    <property type="molecule type" value="Genomic_DNA"/>
</dbReference>
<feature type="transmembrane region" description="Helical" evidence="8">
    <location>
        <begin position="171"/>
        <end position="195"/>
    </location>
</feature>
<evidence type="ECO:0000256" key="2">
    <source>
        <dbReference type="ARBA" id="ARBA00005745"/>
    </source>
</evidence>
<evidence type="ECO:0000256" key="8">
    <source>
        <dbReference type="SAM" id="Phobius"/>
    </source>
</evidence>
<feature type="domain" description="Type II secretion system protein GspF" evidence="9">
    <location>
        <begin position="69"/>
        <end position="192"/>
    </location>
</feature>
<dbReference type="AlphaFoldDB" id="A0A1X9N8T6"/>